<evidence type="ECO:0000313" key="4">
    <source>
        <dbReference type="Proteomes" id="UP000467840"/>
    </source>
</evidence>
<feature type="compositionally biased region" description="Pro residues" evidence="1">
    <location>
        <begin position="10"/>
        <end position="20"/>
    </location>
</feature>
<dbReference type="EMBL" id="JAAGAX010000006">
    <property type="protein sequence ID" value="KAF2312404.1"/>
    <property type="molecule type" value="Genomic_DNA"/>
</dbReference>
<dbReference type="InterPro" id="IPR019410">
    <property type="entry name" value="Methyltransf_16"/>
</dbReference>
<dbReference type="Proteomes" id="UP000467840">
    <property type="component" value="Chromosome 14"/>
</dbReference>
<sequence>MDVHNRLSGSPPPPPPPPPQSSSWDFWDPFVPPPPVTSRSVTEEEWEEVTTTLVSEVAVTATRTAASLTAPPSVMSGFSKETGSGSGSELAMVVARNSKDLVKIVKEVDDYFLKAADAGRQLSLLLEVPNPNFSSQNKGGKVYDHGCNLTSPSLWTWGSSPKMNGFGKMGEEIVGSTVGISHCSTVERLYAWEKKLFQEVKNAESIKIDHEKKVALLRKLEMKRADYLKTEMTKKKVEKLESQMMVATQAIETTSAEIVKLRESELYPQLLELVKGLMCMWRSMYEAHQVQMHIAQQLKYLNTIPSTEATSEIHKQSTLQLELEVQQWHQSFCNLVKAQRDYIQSLTGWLRLSLFQFSTNPLSRTNQESLIYSLCEEWHHAVDRIPDKVASEGIKSFLTVIHAIVVQQAEEHKQKKRSDTAFKEFEKKVAELRALESKYGPYSMPETTGNTRRKDPVVEKRAKVEILRAKAEEEKTKHEKSYMDKTEGIANAKAASLRWGILRQALLRRPPTQNSADEQSLNATKRISRKASHGFNLIPSHLVDKDPNSRDACVCYTLPINGSPKLFLNQRMDRRVDLSDLEVSNRYNVDNTGLVCHWPSEEVLAYFCLSHADMFRSKRVIELGSGYGLAGLVIAATTDASEVVISDGNPQVVDYIQRNIDANSGAFGGTKVRTMALHWDQEEASNISNTFDVIVASDCTFFKEFHKGLACTVKLLLRNAGTSEAIFISPKRGNSLDKFLEEIEENGLHFCVTENYDTEVWMRHQGFMNSDSSWPGYEKDHCYPLLVRVKL</sequence>
<dbReference type="Gene3D" id="3.40.50.150">
    <property type="entry name" value="Vaccinia Virus protein VP39"/>
    <property type="match status" value="1"/>
</dbReference>
<dbReference type="AlphaFoldDB" id="A0A6A6MGK1"/>
<feature type="domain" description="DUF632" evidence="2">
    <location>
        <begin position="101"/>
        <end position="402"/>
    </location>
</feature>
<reference evidence="3 4" key="1">
    <citation type="journal article" date="2020" name="Mol. Plant">
        <title>The Chromosome-Based Rubber Tree Genome Provides New Insights into Spurge Genome Evolution and Rubber Biosynthesis.</title>
        <authorList>
            <person name="Liu J."/>
            <person name="Shi C."/>
            <person name="Shi C.C."/>
            <person name="Li W."/>
            <person name="Zhang Q.J."/>
            <person name="Zhang Y."/>
            <person name="Li K."/>
            <person name="Lu H.F."/>
            <person name="Shi C."/>
            <person name="Zhu S.T."/>
            <person name="Xiao Z.Y."/>
            <person name="Nan H."/>
            <person name="Yue Y."/>
            <person name="Zhu X.G."/>
            <person name="Wu Y."/>
            <person name="Hong X.N."/>
            <person name="Fan G.Y."/>
            <person name="Tong Y."/>
            <person name="Zhang D."/>
            <person name="Mao C.L."/>
            <person name="Liu Y.L."/>
            <person name="Hao S.J."/>
            <person name="Liu W.Q."/>
            <person name="Lv M.Q."/>
            <person name="Zhang H.B."/>
            <person name="Liu Y."/>
            <person name="Hu-Tang G.R."/>
            <person name="Wang J.P."/>
            <person name="Wang J.H."/>
            <person name="Sun Y.H."/>
            <person name="Ni S.B."/>
            <person name="Chen W.B."/>
            <person name="Zhang X.C."/>
            <person name="Jiao Y.N."/>
            <person name="Eichler E.E."/>
            <person name="Li G.H."/>
            <person name="Liu X."/>
            <person name="Gao L.Z."/>
        </authorList>
    </citation>
    <scope>NUCLEOTIDE SEQUENCE [LARGE SCALE GENOMIC DNA]</scope>
    <source>
        <strain evidence="4">cv. GT1</strain>
        <tissue evidence="3">Leaf</tissue>
    </source>
</reference>
<dbReference type="SUPFAM" id="SSF53335">
    <property type="entry name" value="S-adenosyl-L-methionine-dependent methyltransferases"/>
    <property type="match status" value="1"/>
</dbReference>
<organism evidence="3 4">
    <name type="scientific">Hevea brasiliensis</name>
    <name type="common">Para rubber tree</name>
    <name type="synonym">Siphonia brasiliensis</name>
    <dbReference type="NCBI Taxonomy" id="3981"/>
    <lineage>
        <taxon>Eukaryota</taxon>
        <taxon>Viridiplantae</taxon>
        <taxon>Streptophyta</taxon>
        <taxon>Embryophyta</taxon>
        <taxon>Tracheophyta</taxon>
        <taxon>Spermatophyta</taxon>
        <taxon>Magnoliopsida</taxon>
        <taxon>eudicotyledons</taxon>
        <taxon>Gunneridae</taxon>
        <taxon>Pentapetalae</taxon>
        <taxon>rosids</taxon>
        <taxon>fabids</taxon>
        <taxon>Malpighiales</taxon>
        <taxon>Euphorbiaceae</taxon>
        <taxon>Crotonoideae</taxon>
        <taxon>Micrandreae</taxon>
        <taxon>Hevea</taxon>
    </lineage>
</organism>
<name>A0A6A6MGK1_HEVBR</name>
<dbReference type="PANTHER" id="PTHR21450">
    <property type="entry name" value="PROTEIN ALTERED PHOSPHATE STARVATION RESPONSE 1"/>
    <property type="match status" value="1"/>
</dbReference>
<comment type="caution">
    <text evidence="3">The sequence shown here is derived from an EMBL/GenBank/DDBJ whole genome shotgun (WGS) entry which is preliminary data.</text>
</comment>
<dbReference type="Pfam" id="PF04782">
    <property type="entry name" value="DUF632"/>
    <property type="match status" value="1"/>
</dbReference>
<dbReference type="Pfam" id="PF10294">
    <property type="entry name" value="Methyltransf_16"/>
    <property type="match status" value="1"/>
</dbReference>
<dbReference type="InterPro" id="IPR029063">
    <property type="entry name" value="SAM-dependent_MTases_sf"/>
</dbReference>
<protein>
    <recommendedName>
        <fullName evidence="2">DUF632 domain-containing protein</fullName>
    </recommendedName>
</protein>
<proteinExistence type="predicted"/>
<dbReference type="PANTHER" id="PTHR21450:SF23">
    <property type="entry name" value="PROTEIN ALTERED PHOSPHATE STARVATION RESPONSE 1"/>
    <property type="match status" value="1"/>
</dbReference>
<evidence type="ECO:0000313" key="3">
    <source>
        <dbReference type="EMBL" id="KAF2312404.1"/>
    </source>
</evidence>
<dbReference type="InterPro" id="IPR006867">
    <property type="entry name" value="DUF632"/>
</dbReference>
<keyword evidence="4" id="KW-1185">Reference proteome</keyword>
<dbReference type="CDD" id="cd02440">
    <property type="entry name" value="AdoMet_MTases"/>
    <property type="match status" value="1"/>
</dbReference>
<accession>A0A6A6MGK1</accession>
<feature type="region of interest" description="Disordered" evidence="1">
    <location>
        <begin position="1"/>
        <end position="30"/>
    </location>
</feature>
<evidence type="ECO:0000256" key="1">
    <source>
        <dbReference type="SAM" id="MobiDB-lite"/>
    </source>
</evidence>
<evidence type="ECO:0000259" key="2">
    <source>
        <dbReference type="Pfam" id="PF04782"/>
    </source>
</evidence>
<gene>
    <name evidence="3" type="ORF">GH714_034573</name>
</gene>